<feature type="compositionally biased region" description="Basic and acidic residues" evidence="3">
    <location>
        <begin position="300"/>
        <end position="323"/>
    </location>
</feature>
<evidence type="ECO:0000256" key="2">
    <source>
        <dbReference type="ARBA" id="ARBA00023242"/>
    </source>
</evidence>
<dbReference type="STRING" id="1531966.A0A0A1SX52"/>
<evidence type="ECO:0000256" key="3">
    <source>
        <dbReference type="SAM" id="MobiDB-lite"/>
    </source>
</evidence>
<feature type="compositionally biased region" description="Acidic residues" evidence="3">
    <location>
        <begin position="467"/>
        <end position="485"/>
    </location>
</feature>
<feature type="domain" description="WHIM1" evidence="4">
    <location>
        <begin position="158"/>
        <end position="202"/>
    </location>
</feature>
<dbReference type="PANTHER" id="PTHR42107:SF1">
    <property type="entry name" value="WHIM1 DOMAIN-CONTAINING PROTEIN"/>
    <property type="match status" value="1"/>
</dbReference>
<sequence>MPSDDESSDLSSLSSLSPVPSDVDLDDLSAIEDAKDSKSGILKFFSKLSEQPPKSPSPPPRKRSPSPPHEYVLADNADIAFIVMFRSRFTDSLPKSLANFGPQELERDVVEAIPGDRVEHFLCALLGLLLNRKQDVKIGHYNRALEDAITTHKGQWPASWEDKSPLAAGANFHTMNPTERLTLLRYLILWTMASSDTVKAAINQSYKQNRHEDDLNQARAVQPWGSDADKRRYYLVEGQDDTAFRVYRESNPAGTNRTWWSVAGTIDELKELSEKLETKDGGPRAKKLSQKILQAVPRFEAGEEKRKKREYRQIRKEQFKRPESGLSMYEGRTRGKRVKYTYSDDEDVFFSDSTGYRRSARNTGIESPAEPAMTTTASGRQVRAASRMNMADDSASVRDDLSEFDEENSIGPTGRPRRSAAVNHGTNGWTTAESKLRRAHTDSDASESEADFGDDEEDADAPAHEDSEGEDEFDEDEAMVDDDLETESKSLVVKLAVTAPNLRTVLSPVDQDTNTLPTPDTQDWPAKDLPPPQTANVVTEDIKAQVTPDTSLEPNNPNLEQASNSVEQATKAAPVSPVATTSLAFRGSPEKPPPQPLASTTIIQGQE</sequence>
<evidence type="ECO:0000313" key="6">
    <source>
        <dbReference type="Proteomes" id="UP000039046"/>
    </source>
</evidence>
<feature type="compositionally biased region" description="Polar residues" evidence="3">
    <location>
        <begin position="547"/>
        <end position="568"/>
    </location>
</feature>
<dbReference type="PANTHER" id="PTHR42107">
    <property type="entry name" value="YALI0D24453P"/>
    <property type="match status" value="1"/>
</dbReference>
<keyword evidence="2" id="KW-0539">Nucleus</keyword>
<organism evidence="5 6">
    <name type="scientific">[Torrubiella] hemipterigena</name>
    <dbReference type="NCBI Taxonomy" id="1531966"/>
    <lineage>
        <taxon>Eukaryota</taxon>
        <taxon>Fungi</taxon>
        <taxon>Dikarya</taxon>
        <taxon>Ascomycota</taxon>
        <taxon>Pezizomycotina</taxon>
        <taxon>Sordariomycetes</taxon>
        <taxon>Hypocreomycetidae</taxon>
        <taxon>Hypocreales</taxon>
        <taxon>Clavicipitaceae</taxon>
        <taxon>Clavicipitaceae incertae sedis</taxon>
        <taxon>'Torrubiella' clade</taxon>
    </lineage>
</organism>
<feature type="compositionally biased region" description="Low complexity" evidence="3">
    <location>
        <begin position="9"/>
        <end position="22"/>
    </location>
</feature>
<feature type="compositionally biased region" description="Polar residues" evidence="3">
    <location>
        <begin position="510"/>
        <end position="521"/>
    </location>
</feature>
<proteinExistence type="predicted"/>
<dbReference type="GO" id="GO:0005634">
    <property type="term" value="C:nucleus"/>
    <property type="evidence" value="ECO:0007669"/>
    <property type="project" value="UniProtKB-SubCell"/>
</dbReference>
<feature type="compositionally biased region" description="Acidic residues" evidence="3">
    <location>
        <begin position="444"/>
        <end position="460"/>
    </location>
</feature>
<gene>
    <name evidence="5" type="ORF">VHEMI05114</name>
</gene>
<accession>A0A0A1SX52</accession>
<keyword evidence="6" id="KW-1185">Reference proteome</keyword>
<feature type="region of interest" description="Disordered" evidence="3">
    <location>
        <begin position="300"/>
        <end position="326"/>
    </location>
</feature>
<protein>
    <recommendedName>
        <fullName evidence="4">WHIM1 domain-containing protein</fullName>
    </recommendedName>
</protein>
<reference evidence="5 6" key="1">
    <citation type="journal article" date="2015" name="Genome Announc.">
        <title>Draft Genome Sequence and Gene Annotation of the Entomopathogenic Fungus Verticillium hemipterigenum.</title>
        <authorList>
            <person name="Horn F."/>
            <person name="Habel A."/>
            <person name="Scharf D.H."/>
            <person name="Dworschak J."/>
            <person name="Brakhage A.A."/>
            <person name="Guthke R."/>
            <person name="Hertweck C."/>
            <person name="Linde J."/>
        </authorList>
    </citation>
    <scope>NUCLEOTIDE SEQUENCE [LARGE SCALE GENOMIC DNA]</scope>
</reference>
<feature type="compositionally biased region" description="Polar residues" evidence="3">
    <location>
        <begin position="424"/>
        <end position="433"/>
    </location>
</feature>
<feature type="region of interest" description="Disordered" evidence="3">
    <location>
        <begin position="47"/>
        <end position="69"/>
    </location>
</feature>
<feature type="compositionally biased region" description="Polar residues" evidence="3">
    <location>
        <begin position="597"/>
        <end position="607"/>
    </location>
</feature>
<dbReference type="HOGENOM" id="CLU_023536_0_0_1"/>
<name>A0A0A1SX52_9HYPO</name>
<feature type="compositionally biased region" description="Basic and acidic residues" evidence="3">
    <location>
        <begin position="434"/>
        <end position="443"/>
    </location>
</feature>
<feature type="region of interest" description="Disordered" evidence="3">
    <location>
        <begin position="506"/>
        <end position="607"/>
    </location>
</feature>
<feature type="region of interest" description="Disordered" evidence="3">
    <location>
        <begin position="1"/>
        <end position="30"/>
    </location>
</feature>
<dbReference type="AlphaFoldDB" id="A0A0A1SX52"/>
<dbReference type="InterPro" id="IPR028942">
    <property type="entry name" value="WHIM1_dom"/>
</dbReference>
<evidence type="ECO:0000259" key="4">
    <source>
        <dbReference type="Pfam" id="PF15612"/>
    </source>
</evidence>
<evidence type="ECO:0000313" key="5">
    <source>
        <dbReference type="EMBL" id="CEJ89261.1"/>
    </source>
</evidence>
<comment type="subcellular location">
    <subcellularLocation>
        <location evidence="1">Nucleus</location>
    </subcellularLocation>
</comment>
<dbReference type="OrthoDB" id="349045at2759"/>
<evidence type="ECO:0000256" key="1">
    <source>
        <dbReference type="ARBA" id="ARBA00004123"/>
    </source>
</evidence>
<dbReference type="Pfam" id="PF15612">
    <property type="entry name" value="WHIM1"/>
    <property type="match status" value="1"/>
</dbReference>
<dbReference type="Proteomes" id="UP000039046">
    <property type="component" value="Unassembled WGS sequence"/>
</dbReference>
<feature type="region of interest" description="Disordered" evidence="3">
    <location>
        <begin position="357"/>
        <end position="485"/>
    </location>
</feature>
<dbReference type="EMBL" id="CDHN01000002">
    <property type="protein sequence ID" value="CEJ89261.1"/>
    <property type="molecule type" value="Genomic_DNA"/>
</dbReference>